<organism evidence="2 3">
    <name type="scientific">Streptomyces sparsogenes DSM 40356</name>
    <dbReference type="NCBI Taxonomy" id="1331668"/>
    <lineage>
        <taxon>Bacteria</taxon>
        <taxon>Bacillati</taxon>
        <taxon>Actinomycetota</taxon>
        <taxon>Actinomycetes</taxon>
        <taxon>Kitasatosporales</taxon>
        <taxon>Streptomycetaceae</taxon>
        <taxon>Streptomyces</taxon>
    </lineage>
</organism>
<evidence type="ECO:0000313" key="2">
    <source>
        <dbReference type="EMBL" id="OMI34495.1"/>
    </source>
</evidence>
<evidence type="ECO:0008006" key="4">
    <source>
        <dbReference type="Google" id="ProtNLM"/>
    </source>
</evidence>
<comment type="caution">
    <text evidence="2">The sequence shown here is derived from an EMBL/GenBank/DDBJ whole genome shotgun (WGS) entry which is preliminary data.</text>
</comment>
<evidence type="ECO:0000313" key="3">
    <source>
        <dbReference type="Proteomes" id="UP000186168"/>
    </source>
</evidence>
<gene>
    <name evidence="2" type="ORF">SPAR_36116</name>
</gene>
<sequence length="149" mass="15007">MAWCRLGTFCAGSLVAAMVLASAGCSNGGGSSAPASRASGAIATATASAKSELDKIKNGVRAKGDVKAGAVSIGKDGHAVAPITVTNKQSDVVKYAVEVNFRDANGDLVDVVVLTISSVQPHSSKKASARSHRKLSGHLTAQIGAAVRY</sequence>
<feature type="signal peptide" evidence="1">
    <location>
        <begin position="1"/>
        <end position="28"/>
    </location>
</feature>
<dbReference type="EMBL" id="ASQP01000468">
    <property type="protein sequence ID" value="OMI34495.1"/>
    <property type="molecule type" value="Genomic_DNA"/>
</dbReference>
<protein>
    <recommendedName>
        <fullName evidence="4">Lipoprotein</fullName>
    </recommendedName>
</protein>
<keyword evidence="1" id="KW-0732">Signal</keyword>
<dbReference type="AlphaFoldDB" id="A0A1R1S843"/>
<reference evidence="2 3" key="1">
    <citation type="submission" date="2013-05" db="EMBL/GenBank/DDBJ databases">
        <title>Genome sequence of Streptomyces sparsogenes DSM 40356.</title>
        <authorList>
            <person name="Coyne S."/>
            <person name="Seebeck F.P."/>
        </authorList>
    </citation>
    <scope>NUCLEOTIDE SEQUENCE [LARGE SCALE GENOMIC DNA]</scope>
    <source>
        <strain evidence="2 3">DSM 40356</strain>
    </source>
</reference>
<proteinExistence type="predicted"/>
<keyword evidence="3" id="KW-1185">Reference proteome</keyword>
<dbReference type="STRING" id="67365.GCA_001704635_01825"/>
<feature type="chain" id="PRO_5039237543" description="Lipoprotein" evidence="1">
    <location>
        <begin position="29"/>
        <end position="149"/>
    </location>
</feature>
<dbReference type="GeneID" id="96746751"/>
<dbReference type="PROSITE" id="PS51257">
    <property type="entry name" value="PROKAR_LIPOPROTEIN"/>
    <property type="match status" value="1"/>
</dbReference>
<accession>A0A1R1S843</accession>
<dbReference type="RefSeq" id="WP_079254614.1">
    <property type="nucleotide sequence ID" value="NZ_ASQP01000468.1"/>
</dbReference>
<evidence type="ECO:0000256" key="1">
    <source>
        <dbReference type="SAM" id="SignalP"/>
    </source>
</evidence>
<name>A0A1R1S843_9ACTN</name>
<dbReference type="Proteomes" id="UP000186168">
    <property type="component" value="Unassembled WGS sequence"/>
</dbReference>